<protein>
    <submittedName>
        <fullName evidence="1">DUF1292 domain-containing protein</fullName>
    </submittedName>
</protein>
<dbReference type="Pfam" id="PF06949">
    <property type="entry name" value="DUF1292"/>
    <property type="match status" value="1"/>
</dbReference>
<gene>
    <name evidence="1" type="ORF">FS935_11085</name>
</gene>
<dbReference type="OrthoDB" id="2382047at2"/>
<dbReference type="EMBL" id="VOQF01000006">
    <property type="protein sequence ID" value="TXC90804.1"/>
    <property type="molecule type" value="Genomic_DNA"/>
</dbReference>
<comment type="caution">
    <text evidence="1">The sequence shown here is derived from an EMBL/GenBank/DDBJ whole genome shotgun (WGS) entry which is preliminary data.</text>
</comment>
<evidence type="ECO:0000313" key="1">
    <source>
        <dbReference type="EMBL" id="TXC90804.1"/>
    </source>
</evidence>
<name>A0A5C6W380_9BACI</name>
<keyword evidence="2" id="KW-1185">Reference proteome</keyword>
<evidence type="ECO:0000313" key="2">
    <source>
        <dbReference type="Proteomes" id="UP000321363"/>
    </source>
</evidence>
<proteinExistence type="predicted"/>
<dbReference type="Proteomes" id="UP000321363">
    <property type="component" value="Unassembled WGS sequence"/>
</dbReference>
<organism evidence="1 2">
    <name type="scientific">Metabacillus litoralis</name>
    <dbReference type="NCBI Taxonomy" id="152268"/>
    <lineage>
        <taxon>Bacteria</taxon>
        <taxon>Bacillati</taxon>
        <taxon>Bacillota</taxon>
        <taxon>Bacilli</taxon>
        <taxon>Bacillales</taxon>
        <taxon>Bacillaceae</taxon>
        <taxon>Metabacillus</taxon>
    </lineage>
</organism>
<dbReference type="AlphaFoldDB" id="A0A5C6W380"/>
<dbReference type="InterPro" id="IPR009711">
    <property type="entry name" value="UPF0473"/>
</dbReference>
<reference evidence="1 2" key="1">
    <citation type="journal article" date="2005" name="Int. J. Syst. Evol. Microbiol.">
        <title>Bacillus litoralis sp. nov., isolated from a tidal flat of the Yellow Sea in Korea.</title>
        <authorList>
            <person name="Yoon J.H."/>
            <person name="Oh T.K."/>
        </authorList>
    </citation>
    <scope>NUCLEOTIDE SEQUENCE [LARGE SCALE GENOMIC DNA]</scope>
    <source>
        <strain evidence="1 2">SW-211</strain>
    </source>
</reference>
<accession>A0A5C6W380</accession>
<sequence>MNDQERDFIVVEDEQGHEKQYIVEALFDIEDETFALLQESEDHTNTIIMQVEDEQDGQYLVNIDDHKKKNMILDAYEIAVHANPAD</sequence>